<reference evidence="7 9" key="4">
    <citation type="submission" date="2015-03" db="EMBL/GenBank/DDBJ databases">
        <authorList>
            <person name="Regsiter A."/>
            <person name="william w."/>
        </authorList>
    </citation>
    <scope>NUCLEOTIDE SEQUENCE [LARGE SCALE GENOMIC DNA]</scope>
    <source>
        <strain evidence="7 9">CB1</strain>
    </source>
</reference>
<proteinExistence type="inferred from homology"/>
<dbReference type="EMBL" id="CTRI01000029">
    <property type="protein sequence ID" value="CQR37149.1"/>
    <property type="molecule type" value="Genomic_DNA"/>
</dbReference>
<sequence>MAKPFKRGSRWSVRVRIQDEDIFLSGYPTAEAAKRAAQEHTTAIQKSGAPAKFGPQRTSLAAALLDYAREKLPRLKGAEQDARRINRYLRAAGLPRIVLRKPAQPTDGQQWLVHIDEAQQPVIPNSLKAHRATQAQASARSDAVRRKLACKTFSKITRADVQYLANAMEKDGKGGDDVRLEIAQLSRLFNYAKKYWNWAEPVTNPASGIDRAKTESARNRVLTQGEWNAMLRALASYDNRHALPAFALLLESSMRSSEPLLHATWGNLNWQRCILHLKDSKVGPRDVPLSPGAMQILRQLYEQDGYPDADRPLLPTTYEALKKAWATARKAAAIEDARGHDLRHTAATRYALELDGNVPILKLITGHKTDSQLMRYVNLRPDDAVTKLHGRPMNPEAMPARYLAAEMPPAPVTAASKTANVIAVNSGRRAA</sequence>
<evidence type="ECO:0000256" key="3">
    <source>
        <dbReference type="ARBA" id="ARBA00023125"/>
    </source>
</evidence>
<dbReference type="PROSITE" id="PS51898">
    <property type="entry name" value="TYR_RECOMBINASE"/>
    <property type="match status" value="1"/>
</dbReference>
<evidence type="ECO:0000313" key="8">
    <source>
        <dbReference type="Proteomes" id="UP000002372"/>
    </source>
</evidence>
<dbReference type="InterPro" id="IPR002104">
    <property type="entry name" value="Integrase_catalytic"/>
</dbReference>
<dbReference type="CDD" id="cd00796">
    <property type="entry name" value="INT_Rci_Hp1_C"/>
    <property type="match status" value="1"/>
</dbReference>
<name>D6CNC8_THIA3</name>
<keyword evidence="3" id="KW-0238">DNA-binding</keyword>
<keyword evidence="2" id="KW-0229">DNA integration</keyword>
<dbReference type="InterPro" id="IPR010998">
    <property type="entry name" value="Integrase_recombinase_N"/>
</dbReference>
<dbReference type="RefSeq" id="WP_013107308.1">
    <property type="nucleotide sequence ID" value="NC_014145.1"/>
</dbReference>
<evidence type="ECO:0000259" key="5">
    <source>
        <dbReference type="PROSITE" id="PS51898"/>
    </source>
</evidence>
<dbReference type="OrthoDB" id="662444at2"/>
<dbReference type="Proteomes" id="UP000002372">
    <property type="component" value="Chromosome"/>
</dbReference>
<keyword evidence="4" id="KW-0233">DNA recombination</keyword>
<reference evidence="8" key="2">
    <citation type="journal article" date="2010" name="PLoS Genet.">
        <title>Structure, function, and evolution of the Thiomonas spp. genome.</title>
        <authorList>
            <person name="Arsene-Ploetze F."/>
            <person name="Koechler S."/>
            <person name="Marchal M."/>
            <person name="Coppee J.Y."/>
            <person name="Chandler M."/>
            <person name="Bonnefoy V."/>
            <person name="Brochier-Armanet C."/>
            <person name="Barakat M."/>
            <person name="Barbe V."/>
            <person name="Battaglia-Brunet F."/>
            <person name="Bruneel O."/>
            <person name="Bryan C.G."/>
            <person name="Cleiss-Arnold J."/>
            <person name="Cruveiller S."/>
            <person name="Erhardt M."/>
            <person name="Heinrich-Salmeron A."/>
            <person name="Hommais F."/>
            <person name="Joulian C."/>
            <person name="Krin E."/>
            <person name="Lieutaud A."/>
            <person name="Lievremont D."/>
            <person name="Michel C."/>
            <person name="Muller D."/>
            <person name="Ortet P."/>
            <person name="Proux C."/>
            <person name="Siguier P."/>
            <person name="Roche D."/>
            <person name="Rouy Z."/>
            <person name="Salvignol G."/>
            <person name="Slyemi D."/>
            <person name="Talla E."/>
            <person name="Weiss S."/>
            <person name="Weissenbach J."/>
            <person name="Medigue C."/>
            <person name="Bertin P.N."/>
        </authorList>
    </citation>
    <scope>NUCLEOTIDE SEQUENCE [LARGE SCALE GENOMIC DNA]</scope>
    <source>
        <strain evidence="8">DSM 22701 / CIP 110005 / 3As</strain>
    </source>
</reference>
<protein>
    <submittedName>
        <fullName evidence="6">Integrase</fullName>
    </submittedName>
</protein>
<evidence type="ECO:0000313" key="7">
    <source>
        <dbReference type="EMBL" id="CQR37149.1"/>
    </source>
</evidence>
<dbReference type="KEGG" id="thi:THI_3468"/>
<dbReference type="AlphaFoldDB" id="D6CNC8"/>
<feature type="domain" description="Tyr recombinase" evidence="5">
    <location>
        <begin position="217"/>
        <end position="389"/>
    </location>
</feature>
<reference evidence="6" key="3">
    <citation type="submission" date="2010-07" db="EMBL/GenBank/DDBJ databases">
        <authorList>
            <person name="Genoscope - CEA"/>
        </authorList>
    </citation>
    <scope>NUCLEOTIDE SEQUENCE</scope>
    <source>
        <strain evidence="6">3As</strain>
    </source>
</reference>
<evidence type="ECO:0000256" key="4">
    <source>
        <dbReference type="ARBA" id="ARBA00023172"/>
    </source>
</evidence>
<evidence type="ECO:0000256" key="1">
    <source>
        <dbReference type="ARBA" id="ARBA00008857"/>
    </source>
</evidence>
<dbReference type="InterPro" id="IPR011010">
    <property type="entry name" value="DNA_brk_join_enz"/>
</dbReference>
<dbReference type="HOGENOM" id="CLU_636055_0_0_4"/>
<comment type="similarity">
    <text evidence="1">Belongs to the 'phage' integrase family.</text>
</comment>
<keyword evidence="9" id="KW-1185">Reference proteome</keyword>
<dbReference type="PANTHER" id="PTHR30349:SF41">
    <property type="entry name" value="INTEGRASE_RECOMBINASE PROTEIN MJ0367-RELATED"/>
    <property type="match status" value="1"/>
</dbReference>
<reference key="1">
    <citation type="submission" date="2009-07" db="EMBL/GenBank/DDBJ databases">
        <authorList>
            <person name="Genoscope - CEA"/>
        </authorList>
    </citation>
    <scope>NUCLEOTIDE SEQUENCE</scope>
    <source>
        <strain>3As</strain>
    </source>
</reference>
<gene>
    <name evidence="6" type="ordered locus">THI_3468</name>
    <name evidence="7" type="ORF">THICB1_70094</name>
</gene>
<dbReference type="InterPro" id="IPR050090">
    <property type="entry name" value="Tyrosine_recombinase_XerCD"/>
</dbReference>
<dbReference type="GO" id="GO:0006310">
    <property type="term" value="P:DNA recombination"/>
    <property type="evidence" value="ECO:0007669"/>
    <property type="project" value="UniProtKB-KW"/>
</dbReference>
<dbReference type="Gene3D" id="1.10.150.130">
    <property type="match status" value="1"/>
</dbReference>
<dbReference type="EMBL" id="FP475956">
    <property type="protein sequence ID" value="CAZ90056.1"/>
    <property type="molecule type" value="Genomic_DNA"/>
</dbReference>
<dbReference type="GO" id="GO:0003677">
    <property type="term" value="F:DNA binding"/>
    <property type="evidence" value="ECO:0007669"/>
    <property type="project" value="UniProtKB-KW"/>
</dbReference>
<dbReference type="eggNOG" id="COG0582">
    <property type="taxonomic scope" value="Bacteria"/>
</dbReference>
<dbReference type="SUPFAM" id="SSF56349">
    <property type="entry name" value="DNA breaking-rejoining enzymes"/>
    <property type="match status" value="1"/>
</dbReference>
<dbReference type="Gene3D" id="1.10.443.10">
    <property type="entry name" value="Intergrase catalytic core"/>
    <property type="match status" value="1"/>
</dbReference>
<evidence type="ECO:0000313" key="9">
    <source>
        <dbReference type="Proteomes" id="UP000078599"/>
    </source>
</evidence>
<dbReference type="GO" id="GO:0015074">
    <property type="term" value="P:DNA integration"/>
    <property type="evidence" value="ECO:0007669"/>
    <property type="project" value="UniProtKB-KW"/>
</dbReference>
<organism evidence="6 8">
    <name type="scientific">Thiomonas arsenitoxydans (strain DSM 22701 / CIP 110005 / 3As)</name>
    <dbReference type="NCBI Taxonomy" id="426114"/>
    <lineage>
        <taxon>Bacteria</taxon>
        <taxon>Pseudomonadati</taxon>
        <taxon>Pseudomonadota</taxon>
        <taxon>Betaproteobacteria</taxon>
        <taxon>Burkholderiales</taxon>
        <taxon>Thiomonas</taxon>
    </lineage>
</organism>
<dbReference type="InterPro" id="IPR013762">
    <property type="entry name" value="Integrase-like_cat_sf"/>
</dbReference>
<evidence type="ECO:0000256" key="2">
    <source>
        <dbReference type="ARBA" id="ARBA00022908"/>
    </source>
</evidence>
<dbReference type="Pfam" id="PF00589">
    <property type="entry name" value="Phage_integrase"/>
    <property type="match status" value="1"/>
</dbReference>
<evidence type="ECO:0000313" key="6">
    <source>
        <dbReference type="EMBL" id="CAZ90056.1"/>
    </source>
</evidence>
<dbReference type="Proteomes" id="UP000078599">
    <property type="component" value="Unassembled WGS sequence"/>
</dbReference>
<dbReference type="PANTHER" id="PTHR30349">
    <property type="entry name" value="PHAGE INTEGRASE-RELATED"/>
    <property type="match status" value="1"/>
</dbReference>
<accession>D6CNC8</accession>